<keyword evidence="2" id="KW-1185">Reference proteome</keyword>
<proteinExistence type="predicted"/>
<dbReference type="PROSITE" id="PS51257">
    <property type="entry name" value="PROKAR_LIPOPROTEIN"/>
    <property type="match status" value="1"/>
</dbReference>
<evidence type="ECO:0008006" key="3">
    <source>
        <dbReference type="Google" id="ProtNLM"/>
    </source>
</evidence>
<reference evidence="1 2" key="1">
    <citation type="submission" date="2020-08" db="EMBL/GenBank/DDBJ databases">
        <title>Description of novel Flavobacterium F-392 isolate.</title>
        <authorList>
            <person name="Saticioglu I.B."/>
            <person name="Duman M."/>
            <person name="Altun S."/>
        </authorList>
    </citation>
    <scope>NUCLEOTIDE SEQUENCE [LARGE SCALE GENOMIC DNA]</scope>
    <source>
        <strain evidence="1 2">F-392</strain>
    </source>
</reference>
<name>A0A923N182_9FLAO</name>
<dbReference type="Proteomes" id="UP000641454">
    <property type="component" value="Unassembled WGS sequence"/>
</dbReference>
<organism evidence="1 2">
    <name type="scientific">Flavobacterium muglaense</name>
    <dbReference type="NCBI Taxonomy" id="2764716"/>
    <lineage>
        <taxon>Bacteria</taxon>
        <taxon>Pseudomonadati</taxon>
        <taxon>Bacteroidota</taxon>
        <taxon>Flavobacteriia</taxon>
        <taxon>Flavobacteriales</taxon>
        <taxon>Flavobacteriaceae</taxon>
        <taxon>Flavobacterium</taxon>
    </lineage>
</organism>
<dbReference type="AlphaFoldDB" id="A0A923N182"/>
<evidence type="ECO:0000313" key="2">
    <source>
        <dbReference type="Proteomes" id="UP000641454"/>
    </source>
</evidence>
<gene>
    <name evidence="1" type="ORF">H8R25_13530</name>
</gene>
<comment type="caution">
    <text evidence="1">The sequence shown here is derived from an EMBL/GenBank/DDBJ whole genome shotgun (WGS) entry which is preliminary data.</text>
</comment>
<accession>A0A923N182</accession>
<sequence length="168" mass="19273">MKNIFYILLFLSVLFTACHNDQTAKKEIENTVMHLYAKPEDLYNKAVDTTLFSKDIIALLQNAQKIKKADEERIKKSDSPTDKPNLIEGSVFNSLYEGFTNYTIKNIAIKGQTASVAIDFENNTTTQEKWTDTIVLVHTNNWKINNIVFSKKHSQTIDLKEKLKSINQ</sequence>
<evidence type="ECO:0000313" key="1">
    <source>
        <dbReference type="EMBL" id="MBC5845454.1"/>
    </source>
</evidence>
<dbReference type="RefSeq" id="WP_187020019.1">
    <property type="nucleotide sequence ID" value="NZ_JACRUK010000039.1"/>
</dbReference>
<dbReference type="EMBL" id="JACRUL010000038">
    <property type="protein sequence ID" value="MBC5845454.1"/>
    <property type="molecule type" value="Genomic_DNA"/>
</dbReference>
<protein>
    <recommendedName>
        <fullName evidence="3">DUF3828 domain-containing protein</fullName>
    </recommendedName>
</protein>